<sequence length="252" mass="26955">MLIVLGAIVGFVASFISTLLGGGAGLIAVPAFYYIIVHTYGPNFAMQIAIATCCGMSIFLGAIATFKHYKKGNIDLGELKYYLFYLSIGALIGSIIAKNINTELLKIVFAILLFGSGIWMILHNDNKIINLTRSAKYTIFSFCGLLSVLASSTTFATMFFVKIGTNIKKAIAITSVCVVINASVATFILIYGVNVNVPLTFGYLSIPLLISSGLFALAGSLLAVNYLGIISPKILKSLFITLMFVSGIVMIV</sequence>
<dbReference type="InterPro" id="IPR002781">
    <property type="entry name" value="TM_pro_TauE-like"/>
</dbReference>
<feature type="transmembrane region" description="Helical" evidence="6">
    <location>
        <begin position="6"/>
        <end position="36"/>
    </location>
</feature>
<keyword evidence="5 6" id="KW-0472">Membrane</keyword>
<dbReference type="OrthoDB" id="5604206at2"/>
<evidence type="ECO:0000256" key="6">
    <source>
        <dbReference type="RuleBase" id="RU363041"/>
    </source>
</evidence>
<feature type="transmembrane region" description="Helical" evidence="6">
    <location>
        <begin position="81"/>
        <end position="97"/>
    </location>
</feature>
<evidence type="ECO:0000256" key="4">
    <source>
        <dbReference type="ARBA" id="ARBA00022989"/>
    </source>
</evidence>
<dbReference type="EMBL" id="CP022375">
    <property type="protein sequence ID" value="AXH30369.1"/>
    <property type="molecule type" value="Genomic_DNA"/>
</dbReference>
<feature type="transmembrane region" description="Helical" evidence="6">
    <location>
        <begin position="234"/>
        <end position="251"/>
    </location>
</feature>
<evidence type="ECO:0000313" key="7">
    <source>
        <dbReference type="EMBL" id="AXH30369.1"/>
    </source>
</evidence>
<feature type="transmembrane region" description="Helical" evidence="6">
    <location>
        <begin position="48"/>
        <end position="69"/>
    </location>
</feature>
<feature type="transmembrane region" description="Helical" evidence="6">
    <location>
        <begin position="170"/>
        <end position="191"/>
    </location>
</feature>
<keyword evidence="4 6" id="KW-1133">Transmembrane helix</keyword>
<evidence type="ECO:0000256" key="2">
    <source>
        <dbReference type="ARBA" id="ARBA00009142"/>
    </source>
</evidence>
<keyword evidence="3 6" id="KW-0812">Transmembrane</keyword>
<feature type="transmembrane region" description="Helical" evidence="6">
    <location>
        <begin position="203"/>
        <end position="227"/>
    </location>
</feature>
<keyword evidence="6" id="KW-1003">Cell membrane</keyword>
<dbReference type="PANTHER" id="PTHR43483:SF3">
    <property type="entry name" value="MEMBRANE TRANSPORTER PROTEIN HI_0806-RELATED"/>
    <property type="match status" value="1"/>
</dbReference>
<feature type="transmembrane region" description="Helical" evidence="6">
    <location>
        <begin position="137"/>
        <end position="161"/>
    </location>
</feature>
<comment type="similarity">
    <text evidence="2 6">Belongs to the 4-toluene sulfonate uptake permease (TSUP) (TC 2.A.102) family.</text>
</comment>
<accession>A0A345JSS3</accession>
<evidence type="ECO:0000256" key="3">
    <source>
        <dbReference type="ARBA" id="ARBA00022692"/>
    </source>
</evidence>
<comment type="subcellular location">
    <subcellularLocation>
        <location evidence="6">Cell membrane</location>
        <topology evidence="6">Multi-pass membrane protein</topology>
    </subcellularLocation>
    <subcellularLocation>
        <location evidence="1">Membrane</location>
        <topology evidence="1">Multi-pass membrane protein</topology>
    </subcellularLocation>
</comment>
<dbReference type="Proteomes" id="UP000253862">
    <property type="component" value="Chromosome"/>
</dbReference>
<feature type="transmembrane region" description="Helical" evidence="6">
    <location>
        <begin position="104"/>
        <end position="122"/>
    </location>
</feature>
<organism evidence="7 8">
    <name type="scientific">Francisella opportunistica</name>
    <dbReference type="NCBI Taxonomy" id="2016517"/>
    <lineage>
        <taxon>Bacteria</taxon>
        <taxon>Pseudomonadati</taxon>
        <taxon>Pseudomonadota</taxon>
        <taxon>Gammaproteobacteria</taxon>
        <taxon>Thiotrichales</taxon>
        <taxon>Francisellaceae</taxon>
        <taxon>Francisella</taxon>
    </lineage>
</organism>
<dbReference type="RefSeq" id="WP_071629631.1">
    <property type="nucleotide sequence ID" value="NZ_CP022375.1"/>
</dbReference>
<evidence type="ECO:0000256" key="5">
    <source>
        <dbReference type="ARBA" id="ARBA00023136"/>
    </source>
</evidence>
<dbReference type="AlphaFoldDB" id="A0A345JSS3"/>
<keyword evidence="8" id="KW-1185">Reference proteome</keyword>
<dbReference type="Pfam" id="PF01925">
    <property type="entry name" value="TauE"/>
    <property type="match status" value="1"/>
</dbReference>
<reference evidence="7 8" key="1">
    <citation type="submission" date="2017-07" db="EMBL/GenBank/DDBJ databases">
        <title>Complete genome sequences and comparative analysis of the novel pathogen Francisella opportunistica.</title>
        <authorList>
            <person name="Dietrich E.A."/>
            <person name="Kingry L.C."/>
            <person name="Petersen J.M."/>
        </authorList>
    </citation>
    <scope>NUCLEOTIDE SEQUENCE [LARGE SCALE GENOMIC DNA]</scope>
    <source>
        <strain evidence="7 8">14-2155</strain>
    </source>
</reference>
<proteinExistence type="inferred from homology"/>
<dbReference type="PANTHER" id="PTHR43483">
    <property type="entry name" value="MEMBRANE TRANSPORTER PROTEIN HI_0806-RELATED"/>
    <property type="match status" value="1"/>
</dbReference>
<gene>
    <name evidence="7" type="ORF">CGC43_07140</name>
</gene>
<dbReference type="GO" id="GO:0005886">
    <property type="term" value="C:plasma membrane"/>
    <property type="evidence" value="ECO:0007669"/>
    <property type="project" value="UniProtKB-SubCell"/>
</dbReference>
<evidence type="ECO:0000313" key="8">
    <source>
        <dbReference type="Proteomes" id="UP000253862"/>
    </source>
</evidence>
<protein>
    <recommendedName>
        <fullName evidence="6">Probable membrane transporter protein</fullName>
    </recommendedName>
</protein>
<evidence type="ECO:0000256" key="1">
    <source>
        <dbReference type="ARBA" id="ARBA00004141"/>
    </source>
</evidence>
<name>A0A345JSS3_9GAMM</name>
<dbReference type="KEGG" id="foo:CGC45_07145"/>